<dbReference type="NCBIfam" id="TIGR00229">
    <property type="entry name" value="sensory_box"/>
    <property type="match status" value="1"/>
</dbReference>
<dbReference type="Pfam" id="PF13426">
    <property type="entry name" value="PAS_9"/>
    <property type="match status" value="1"/>
</dbReference>
<dbReference type="EC" id="2.7.13.3" evidence="2"/>
<dbReference type="Pfam" id="PF00072">
    <property type="entry name" value="Response_reg"/>
    <property type="match status" value="1"/>
</dbReference>
<evidence type="ECO:0000256" key="4">
    <source>
        <dbReference type="PROSITE-ProRule" id="PRU00169"/>
    </source>
</evidence>
<dbReference type="Pfam" id="PF02518">
    <property type="entry name" value="HATPase_c"/>
    <property type="match status" value="1"/>
</dbReference>
<evidence type="ECO:0000256" key="2">
    <source>
        <dbReference type="ARBA" id="ARBA00012438"/>
    </source>
</evidence>
<feature type="domain" description="PAS" evidence="7">
    <location>
        <begin position="128"/>
        <end position="178"/>
    </location>
</feature>
<reference evidence="8" key="1">
    <citation type="journal article" date="2020" name="mSystems">
        <title>Genome- and Community-Level Interaction Insights into Carbon Utilization and Element Cycling Functions of Hydrothermarchaeota in Hydrothermal Sediment.</title>
        <authorList>
            <person name="Zhou Z."/>
            <person name="Liu Y."/>
            <person name="Xu W."/>
            <person name="Pan J."/>
            <person name="Luo Z.H."/>
            <person name="Li M."/>
        </authorList>
    </citation>
    <scope>NUCLEOTIDE SEQUENCE [LARGE SCALE GENOMIC DNA]</scope>
    <source>
        <strain evidence="8">SpSt-106</strain>
    </source>
</reference>
<dbReference type="SUPFAM" id="SSF55874">
    <property type="entry name" value="ATPase domain of HSP90 chaperone/DNA topoisomerase II/histidine kinase"/>
    <property type="match status" value="1"/>
</dbReference>
<dbReference type="SMART" id="SM00448">
    <property type="entry name" value="REC"/>
    <property type="match status" value="1"/>
</dbReference>
<dbReference type="PANTHER" id="PTHR43547">
    <property type="entry name" value="TWO-COMPONENT HISTIDINE KINASE"/>
    <property type="match status" value="1"/>
</dbReference>
<dbReference type="InterPro" id="IPR004358">
    <property type="entry name" value="Sig_transdc_His_kin-like_C"/>
</dbReference>
<dbReference type="SMART" id="SM00387">
    <property type="entry name" value="HATPase_c"/>
    <property type="match status" value="1"/>
</dbReference>
<feature type="modified residue" description="4-aspartylphosphate" evidence="4">
    <location>
        <position position="522"/>
    </location>
</feature>
<dbReference type="SUPFAM" id="SSF55785">
    <property type="entry name" value="PYP-like sensor domain (PAS domain)"/>
    <property type="match status" value="1"/>
</dbReference>
<feature type="domain" description="Histidine kinase" evidence="5">
    <location>
        <begin position="245"/>
        <end position="457"/>
    </location>
</feature>
<evidence type="ECO:0000259" key="7">
    <source>
        <dbReference type="PROSITE" id="PS50112"/>
    </source>
</evidence>
<dbReference type="SUPFAM" id="SSF52172">
    <property type="entry name" value="CheY-like"/>
    <property type="match status" value="1"/>
</dbReference>
<dbReference type="EMBL" id="DRWR01000111">
    <property type="protein sequence ID" value="HHQ16470.1"/>
    <property type="molecule type" value="Genomic_DNA"/>
</dbReference>
<proteinExistence type="predicted"/>
<sequence length="583" mass="68197">MEIRFDEILNRLDTGVLIVDKNYYIIYANKKVKEIFNLDLSSPITCYSLFYQYSDPCVSCVKEYLTPEKPEVKLSFSLGKKLYLIEYSYFSEDKIMILIRDVDEESYYKNSYFRLLETLPFLIIFIKKGKIKYLNSFSEKNLGYTKQELFDKTFTELIISPEERFNIEKTFNEVLAEEKEEEILINLVNREGKSKTYLGKCFAINDIDKEKILIIAGIDVTEFLDLRQRLDSIHKTQSFGSFLRSMVHDFNNILQQVGEYLKDIKENINNPQKISKYLNLTEKTLSSWIDLNKLLLDYTKEFREIEKKRTEIIGFMKNNLELFQLIAGSHIFIQLDFNYLSSAWVPGDESFWRYIFLNFISNAKDAIEGEGTISLIFRTKIEDGGKYLLIFIKDTGCGIPEEYIDKIFQPYFTTKEKSSGLGLFLVRSHINNIGGKIEVESEVDKGTVFKLYVPLVEVKKVEKERKRPEETYIVLVEDEEEIRKNLKEILEREGYKVYAFSSGKEVKENLEKIEKADLLISDLHLPDIKGGELYQILKQKFLNIDVIFLTGDIFGLAELPSNRVILKPFSINDLFLKIKELLQ</sequence>
<dbReference type="CDD" id="cd00156">
    <property type="entry name" value="REC"/>
    <property type="match status" value="1"/>
</dbReference>
<dbReference type="InterPro" id="IPR035965">
    <property type="entry name" value="PAS-like_dom_sf"/>
</dbReference>
<evidence type="ECO:0000256" key="3">
    <source>
        <dbReference type="ARBA" id="ARBA00022553"/>
    </source>
</evidence>
<evidence type="ECO:0000313" key="8">
    <source>
        <dbReference type="EMBL" id="HHQ16470.1"/>
    </source>
</evidence>
<protein>
    <recommendedName>
        <fullName evidence="2">histidine kinase</fullName>
        <ecNumber evidence="2">2.7.13.3</ecNumber>
    </recommendedName>
</protein>
<dbReference type="GO" id="GO:0000155">
    <property type="term" value="F:phosphorelay sensor kinase activity"/>
    <property type="evidence" value="ECO:0007669"/>
    <property type="project" value="TreeGrafter"/>
</dbReference>
<dbReference type="InterPro" id="IPR003594">
    <property type="entry name" value="HATPase_dom"/>
</dbReference>
<evidence type="ECO:0000256" key="1">
    <source>
        <dbReference type="ARBA" id="ARBA00000085"/>
    </source>
</evidence>
<dbReference type="Gene3D" id="3.30.450.20">
    <property type="entry name" value="PAS domain"/>
    <property type="match status" value="1"/>
</dbReference>
<name>A0A7V6CE68_9BACT</name>
<dbReference type="InterPro" id="IPR001789">
    <property type="entry name" value="Sig_transdc_resp-reg_receiver"/>
</dbReference>
<evidence type="ECO:0000259" key="6">
    <source>
        <dbReference type="PROSITE" id="PS50110"/>
    </source>
</evidence>
<dbReference type="Pfam" id="PF13188">
    <property type="entry name" value="PAS_8"/>
    <property type="match status" value="1"/>
</dbReference>
<comment type="caution">
    <text evidence="8">The sequence shown here is derived from an EMBL/GenBank/DDBJ whole genome shotgun (WGS) entry which is preliminary data.</text>
</comment>
<dbReference type="PROSITE" id="PS50109">
    <property type="entry name" value="HIS_KIN"/>
    <property type="match status" value="1"/>
</dbReference>
<dbReference type="SMART" id="SM00091">
    <property type="entry name" value="PAS"/>
    <property type="match status" value="2"/>
</dbReference>
<dbReference type="Gene3D" id="3.40.50.2300">
    <property type="match status" value="1"/>
</dbReference>
<dbReference type="Gene3D" id="1.10.287.130">
    <property type="match status" value="1"/>
</dbReference>
<dbReference type="InterPro" id="IPR036890">
    <property type="entry name" value="HATPase_C_sf"/>
</dbReference>
<dbReference type="PANTHER" id="PTHR43547:SF2">
    <property type="entry name" value="HYBRID SIGNAL TRANSDUCTION HISTIDINE KINASE C"/>
    <property type="match status" value="1"/>
</dbReference>
<organism evidence="8">
    <name type="scientific">Thermodesulfobacterium geofontis</name>
    <dbReference type="NCBI Taxonomy" id="1295609"/>
    <lineage>
        <taxon>Bacteria</taxon>
        <taxon>Pseudomonadati</taxon>
        <taxon>Thermodesulfobacteriota</taxon>
        <taxon>Thermodesulfobacteria</taxon>
        <taxon>Thermodesulfobacteriales</taxon>
        <taxon>Thermodesulfobacteriaceae</taxon>
        <taxon>Thermodesulfobacterium</taxon>
    </lineage>
</organism>
<dbReference type="PROSITE" id="PS50110">
    <property type="entry name" value="RESPONSE_REGULATORY"/>
    <property type="match status" value="1"/>
</dbReference>
<keyword evidence="3 4" id="KW-0597">Phosphoprotein</keyword>
<dbReference type="InterPro" id="IPR000014">
    <property type="entry name" value="PAS"/>
</dbReference>
<gene>
    <name evidence="8" type="ORF">ENM15_06635</name>
</gene>
<dbReference type="PRINTS" id="PR00344">
    <property type="entry name" value="BCTRLSENSOR"/>
</dbReference>
<accession>A0A7V6CE68</accession>
<dbReference type="Gene3D" id="3.30.565.10">
    <property type="entry name" value="Histidine kinase-like ATPase, C-terminal domain"/>
    <property type="match status" value="1"/>
</dbReference>
<dbReference type="InterPro" id="IPR005467">
    <property type="entry name" value="His_kinase_dom"/>
</dbReference>
<dbReference type="InterPro" id="IPR011006">
    <property type="entry name" value="CheY-like_superfamily"/>
</dbReference>
<dbReference type="AlphaFoldDB" id="A0A7V6CE68"/>
<dbReference type="PROSITE" id="PS50112">
    <property type="entry name" value="PAS"/>
    <property type="match status" value="1"/>
</dbReference>
<comment type="catalytic activity">
    <reaction evidence="1">
        <text>ATP + protein L-histidine = ADP + protein N-phospho-L-histidine.</text>
        <dbReference type="EC" id="2.7.13.3"/>
    </reaction>
</comment>
<evidence type="ECO:0000259" key="5">
    <source>
        <dbReference type="PROSITE" id="PS50109"/>
    </source>
</evidence>
<feature type="domain" description="Response regulatory" evidence="6">
    <location>
        <begin position="472"/>
        <end position="582"/>
    </location>
</feature>